<dbReference type="Gramene" id="EOY27861">
    <property type="protein sequence ID" value="EOY27861"/>
    <property type="gene ID" value="TCM_029588"/>
</dbReference>
<organism evidence="1 2">
    <name type="scientific">Theobroma cacao</name>
    <name type="common">Cacao</name>
    <name type="synonym">Cocoa</name>
    <dbReference type="NCBI Taxonomy" id="3641"/>
    <lineage>
        <taxon>Eukaryota</taxon>
        <taxon>Viridiplantae</taxon>
        <taxon>Streptophyta</taxon>
        <taxon>Embryophyta</taxon>
        <taxon>Tracheophyta</taxon>
        <taxon>Spermatophyta</taxon>
        <taxon>Magnoliopsida</taxon>
        <taxon>eudicotyledons</taxon>
        <taxon>Gunneridae</taxon>
        <taxon>Pentapetalae</taxon>
        <taxon>rosids</taxon>
        <taxon>malvids</taxon>
        <taxon>Malvales</taxon>
        <taxon>Malvaceae</taxon>
        <taxon>Byttnerioideae</taxon>
        <taxon>Theobroma</taxon>
    </lineage>
</organism>
<protein>
    <submittedName>
        <fullName evidence="1">Uncharacterized protein</fullName>
    </submittedName>
</protein>
<dbReference type="EMBL" id="CM001884">
    <property type="protein sequence ID" value="EOY27861.1"/>
    <property type="molecule type" value="Genomic_DNA"/>
</dbReference>
<evidence type="ECO:0000313" key="1">
    <source>
        <dbReference type="EMBL" id="EOY27861.1"/>
    </source>
</evidence>
<accession>A0A061GE50</accession>
<dbReference type="AlphaFoldDB" id="A0A061GE50"/>
<dbReference type="HOGENOM" id="CLU_2377018_0_0_1"/>
<name>A0A061GE50_THECC</name>
<evidence type="ECO:0000313" key="2">
    <source>
        <dbReference type="Proteomes" id="UP000026915"/>
    </source>
</evidence>
<sequence>MLQNVAFWSCNYYLGTTYSAASFFTPRIFREILFIKLIIMSYNIQKIMDACEFLKKFRVIESSCWSMITKTGFAVLVSISRVRKQGKPGVNNPQH</sequence>
<dbReference type="InParanoid" id="A0A061GE50"/>
<gene>
    <name evidence="1" type="ORF">TCM_029588</name>
</gene>
<proteinExistence type="predicted"/>
<dbReference type="Proteomes" id="UP000026915">
    <property type="component" value="Chromosome 6"/>
</dbReference>
<keyword evidence="2" id="KW-1185">Reference proteome</keyword>
<reference evidence="1 2" key="1">
    <citation type="journal article" date="2013" name="Genome Biol.">
        <title>The genome sequence of the most widely cultivated cacao type and its use to identify candidate genes regulating pod color.</title>
        <authorList>
            <person name="Motamayor J.C."/>
            <person name="Mockaitis K."/>
            <person name="Schmutz J."/>
            <person name="Haiminen N."/>
            <person name="Iii D.L."/>
            <person name="Cornejo O."/>
            <person name="Findley S.D."/>
            <person name="Zheng P."/>
            <person name="Utro F."/>
            <person name="Royaert S."/>
            <person name="Saski C."/>
            <person name="Jenkins J."/>
            <person name="Podicheti R."/>
            <person name="Zhao M."/>
            <person name="Scheffler B.E."/>
            <person name="Stack J.C."/>
            <person name="Feltus F.A."/>
            <person name="Mustiga G.M."/>
            <person name="Amores F."/>
            <person name="Phillips W."/>
            <person name="Marelli J.P."/>
            <person name="May G.D."/>
            <person name="Shapiro H."/>
            <person name="Ma J."/>
            <person name="Bustamante C.D."/>
            <person name="Schnell R.J."/>
            <person name="Main D."/>
            <person name="Gilbert D."/>
            <person name="Parida L."/>
            <person name="Kuhn D.N."/>
        </authorList>
    </citation>
    <scope>NUCLEOTIDE SEQUENCE [LARGE SCALE GENOMIC DNA]</scope>
    <source>
        <strain evidence="2">cv. Matina 1-6</strain>
    </source>
</reference>